<dbReference type="PROSITE" id="PS51898">
    <property type="entry name" value="TYR_RECOMBINASE"/>
    <property type="match status" value="1"/>
</dbReference>
<reference evidence="4" key="1">
    <citation type="submission" date="2016-11" db="EMBL/GenBank/DDBJ databases">
        <authorList>
            <person name="Varghese N."/>
            <person name="Submissions S."/>
        </authorList>
    </citation>
    <scope>NUCLEOTIDE SEQUENCE [LARGE SCALE GENOMIC DNA]</scope>
    <source>
        <strain evidence="4">DSM 17456</strain>
    </source>
</reference>
<dbReference type="Gene3D" id="1.10.443.10">
    <property type="entry name" value="Intergrase catalytic core"/>
    <property type="match status" value="1"/>
</dbReference>
<dbReference type="STRING" id="1121457.SAMN02745161_3016"/>
<proteinExistence type="predicted"/>
<dbReference type="PANTHER" id="PTHR30349">
    <property type="entry name" value="PHAGE INTEGRASE-RELATED"/>
    <property type="match status" value="1"/>
</dbReference>
<evidence type="ECO:0000313" key="4">
    <source>
        <dbReference type="Proteomes" id="UP000184694"/>
    </source>
</evidence>
<organism evidence="3 4">
    <name type="scientific">Halodesulfovibrio marinisediminis DSM 17456</name>
    <dbReference type="NCBI Taxonomy" id="1121457"/>
    <lineage>
        <taxon>Bacteria</taxon>
        <taxon>Pseudomonadati</taxon>
        <taxon>Thermodesulfobacteriota</taxon>
        <taxon>Desulfovibrionia</taxon>
        <taxon>Desulfovibrionales</taxon>
        <taxon>Desulfovibrionaceae</taxon>
        <taxon>Halodesulfovibrio</taxon>
    </lineage>
</organism>
<dbReference type="SUPFAM" id="SSF56349">
    <property type="entry name" value="DNA breaking-rejoining enzymes"/>
    <property type="match status" value="1"/>
</dbReference>
<dbReference type="AlphaFoldDB" id="A0A1N6IWW5"/>
<accession>A0A1N6IWW5</accession>
<dbReference type="PANTHER" id="PTHR30349:SF82">
    <property type="entry name" value="INTEGRASE_RECOMBINASE YOEC-RELATED"/>
    <property type="match status" value="1"/>
</dbReference>
<keyword evidence="4" id="KW-1185">Reference proteome</keyword>
<name>A0A1N6IWW5_9BACT</name>
<dbReference type="InterPro" id="IPR050090">
    <property type="entry name" value="Tyrosine_recombinase_XerCD"/>
</dbReference>
<feature type="domain" description="Tyr recombinase" evidence="2">
    <location>
        <begin position="1"/>
        <end position="184"/>
    </location>
</feature>
<dbReference type="RefSeq" id="WP_074217760.1">
    <property type="nucleotide sequence ID" value="NZ_FSRG01000007.1"/>
</dbReference>
<evidence type="ECO:0000259" key="2">
    <source>
        <dbReference type="PROSITE" id="PS51898"/>
    </source>
</evidence>
<dbReference type="InterPro" id="IPR002104">
    <property type="entry name" value="Integrase_catalytic"/>
</dbReference>
<protein>
    <submittedName>
        <fullName evidence="3">Phage integrase family protein</fullName>
    </submittedName>
</protein>
<evidence type="ECO:0000256" key="1">
    <source>
        <dbReference type="ARBA" id="ARBA00023172"/>
    </source>
</evidence>
<dbReference type="OrthoDB" id="9788852at2"/>
<dbReference type="InterPro" id="IPR011010">
    <property type="entry name" value="DNA_brk_join_enz"/>
</dbReference>
<evidence type="ECO:0000313" key="3">
    <source>
        <dbReference type="EMBL" id="SIO36533.1"/>
    </source>
</evidence>
<keyword evidence="1" id="KW-0233">DNA recombination</keyword>
<dbReference type="EMBL" id="FSRG01000007">
    <property type="protein sequence ID" value="SIO36533.1"/>
    <property type="molecule type" value="Genomic_DNA"/>
</dbReference>
<dbReference type="GO" id="GO:0015074">
    <property type="term" value="P:DNA integration"/>
    <property type="evidence" value="ECO:0007669"/>
    <property type="project" value="InterPro"/>
</dbReference>
<dbReference type="GO" id="GO:0006310">
    <property type="term" value="P:DNA recombination"/>
    <property type="evidence" value="ECO:0007669"/>
    <property type="project" value="UniProtKB-KW"/>
</dbReference>
<dbReference type="Proteomes" id="UP000184694">
    <property type="component" value="Unassembled WGS sequence"/>
</dbReference>
<gene>
    <name evidence="3" type="ORF">SAMN02745161_3016</name>
</gene>
<dbReference type="InterPro" id="IPR013762">
    <property type="entry name" value="Integrase-like_cat_sf"/>
</dbReference>
<dbReference type="GO" id="GO:0003677">
    <property type="term" value="F:DNA binding"/>
    <property type="evidence" value="ECO:0007669"/>
    <property type="project" value="InterPro"/>
</dbReference>
<dbReference type="Pfam" id="PF00589">
    <property type="entry name" value="Phage_integrase"/>
    <property type="match status" value="1"/>
</dbReference>
<sequence length="187" mass="21573">MDNSVDPIRDLRAIDNIKRMTMSKPRDYLLFIMGINNGIRITDLLDLKWKQVADKQKGDVVQIKERKTGKQNYIVINGAVAKALRLYREKLNPAEDCYLFRSRKGKNQPVTVTQVNRLVKSWCQLAGLSGRYGSRTLRKTFGYVQRVHHGVGFDVLAKRYNHSSPRVTMVYLGIMDDEVKDILMNEI</sequence>